<feature type="signal peptide" evidence="1">
    <location>
        <begin position="1"/>
        <end position="18"/>
    </location>
</feature>
<proteinExistence type="predicted"/>
<dbReference type="AlphaFoldDB" id="A0A1H8BKE6"/>
<evidence type="ECO:0000313" key="2">
    <source>
        <dbReference type="EMBL" id="SEM83256.1"/>
    </source>
</evidence>
<gene>
    <name evidence="2" type="ORF">SAMN04488003_10578</name>
</gene>
<accession>A0A1H8BKE6</accession>
<dbReference type="Proteomes" id="UP000199585">
    <property type="component" value="Unassembled WGS sequence"/>
</dbReference>
<feature type="chain" id="PRO_5011576723" evidence="1">
    <location>
        <begin position="19"/>
        <end position="113"/>
    </location>
</feature>
<keyword evidence="1" id="KW-0732">Signal</keyword>
<sequence length="113" mass="11613">MITRILVVGLALTVAACAPVGDANGISRLGNNLPADPMPRATPQPALLTAKERLVGAIEANDCALTAGNVGNVLTQATISREELAGIVPELQAEGRVEASDNGTIRVISDRCI</sequence>
<protein>
    <submittedName>
        <fullName evidence="2">Uncharacterized protein</fullName>
    </submittedName>
</protein>
<keyword evidence="3" id="KW-1185">Reference proteome</keyword>
<dbReference type="EMBL" id="FOCI01000005">
    <property type="protein sequence ID" value="SEM83256.1"/>
    <property type="molecule type" value="Genomic_DNA"/>
</dbReference>
<organism evidence="2 3">
    <name type="scientific">Loktanella fryxellensis</name>
    <dbReference type="NCBI Taxonomy" id="245187"/>
    <lineage>
        <taxon>Bacteria</taxon>
        <taxon>Pseudomonadati</taxon>
        <taxon>Pseudomonadota</taxon>
        <taxon>Alphaproteobacteria</taxon>
        <taxon>Rhodobacterales</taxon>
        <taxon>Roseobacteraceae</taxon>
        <taxon>Loktanella</taxon>
    </lineage>
</organism>
<name>A0A1H8BKE6_9RHOB</name>
<dbReference type="STRING" id="245187.SAMN04488003_10578"/>
<evidence type="ECO:0000256" key="1">
    <source>
        <dbReference type="SAM" id="SignalP"/>
    </source>
</evidence>
<evidence type="ECO:0000313" key="3">
    <source>
        <dbReference type="Proteomes" id="UP000199585"/>
    </source>
</evidence>
<dbReference type="RefSeq" id="WP_089899986.1">
    <property type="nucleotide sequence ID" value="NZ_FOCI01000005.1"/>
</dbReference>
<reference evidence="2 3" key="1">
    <citation type="submission" date="2016-10" db="EMBL/GenBank/DDBJ databases">
        <authorList>
            <person name="de Groot N.N."/>
        </authorList>
    </citation>
    <scope>NUCLEOTIDE SEQUENCE [LARGE SCALE GENOMIC DNA]</scope>
    <source>
        <strain evidence="2 3">DSM 16213</strain>
    </source>
</reference>
<dbReference type="PROSITE" id="PS51257">
    <property type="entry name" value="PROKAR_LIPOPROTEIN"/>
    <property type="match status" value="1"/>
</dbReference>
<dbReference type="OrthoDB" id="7875834at2"/>